<dbReference type="Pfam" id="PF01764">
    <property type="entry name" value="Lipase_3"/>
    <property type="match status" value="1"/>
</dbReference>
<sequence>MTMAKLSSGHEEELVIPTLTRGVSSSLLYSMPSLACSNDSLSSLTALEGSDCSPMSAGGRHPSPPHNEGNYDWLVQRIKSGEAAALLSLSGNTAVGVSSKDVGSDVSYTVRGETTLPGEDEPHLEALSPAFEYTLIGVWGGAKGKVIALRPKATPRSVYLAFRGVRPAGVTEHEREAAAVDRESFLRATPVIATWLPDAQMRVHGGVLEHHNSLWDTDFHIKMRALAASSSRLKKAMAHASEAVESQLAQMASTSPQGRWEKQPIDELVLCGLSLGGALAELTALRIASQIPALRPLIRVVSFGSIPWASPAISDHFDAMFGRRSVQLVLSRREPASKLSAGSEKPSWWVLDESGGANESEKDDYIVFDPLASALASPRALGLVSRHDLFGLRNVIVCNQDSATIDPLATERLPESRIKQSQLQQLLNSGLRPDDQLQMDYERLHTGKQYRALLVAMLRRHQACKARAQEVTCLTEGTGKENLECFNAGGILETASTGCWTCRRASHDTTRACECQAFDGLFEGVHVR</sequence>
<gene>
    <name evidence="2" type="ORF">AB1Y20_011376</name>
</gene>
<protein>
    <recommendedName>
        <fullName evidence="1">Fungal lipase-type domain-containing protein</fullName>
    </recommendedName>
</protein>
<evidence type="ECO:0000259" key="1">
    <source>
        <dbReference type="Pfam" id="PF01764"/>
    </source>
</evidence>
<dbReference type="InterPro" id="IPR029058">
    <property type="entry name" value="AB_hydrolase_fold"/>
</dbReference>
<evidence type="ECO:0000313" key="2">
    <source>
        <dbReference type="EMBL" id="KAL1503324.1"/>
    </source>
</evidence>
<accession>A0AB34IPD7</accession>
<comment type="caution">
    <text evidence="2">The sequence shown here is derived from an EMBL/GenBank/DDBJ whole genome shotgun (WGS) entry which is preliminary data.</text>
</comment>
<evidence type="ECO:0000313" key="3">
    <source>
        <dbReference type="Proteomes" id="UP001515480"/>
    </source>
</evidence>
<feature type="domain" description="Fungal lipase-type" evidence="1">
    <location>
        <begin position="215"/>
        <end position="322"/>
    </location>
</feature>
<organism evidence="2 3">
    <name type="scientific">Prymnesium parvum</name>
    <name type="common">Toxic golden alga</name>
    <dbReference type="NCBI Taxonomy" id="97485"/>
    <lineage>
        <taxon>Eukaryota</taxon>
        <taxon>Haptista</taxon>
        <taxon>Haptophyta</taxon>
        <taxon>Prymnesiophyceae</taxon>
        <taxon>Prymnesiales</taxon>
        <taxon>Prymnesiaceae</taxon>
        <taxon>Prymnesium</taxon>
    </lineage>
</organism>
<name>A0AB34IPD7_PRYPA</name>
<dbReference type="AlphaFoldDB" id="A0AB34IPD7"/>
<dbReference type="Proteomes" id="UP001515480">
    <property type="component" value="Unassembled WGS sequence"/>
</dbReference>
<dbReference type="EMBL" id="JBGBPQ010000022">
    <property type="protein sequence ID" value="KAL1503324.1"/>
    <property type="molecule type" value="Genomic_DNA"/>
</dbReference>
<reference evidence="2 3" key="1">
    <citation type="journal article" date="2024" name="Science">
        <title>Giant polyketide synthase enzymes in the biosynthesis of giant marine polyether toxins.</title>
        <authorList>
            <person name="Fallon T.R."/>
            <person name="Shende V.V."/>
            <person name="Wierzbicki I.H."/>
            <person name="Pendleton A.L."/>
            <person name="Watervoot N.F."/>
            <person name="Auber R.P."/>
            <person name="Gonzalez D.J."/>
            <person name="Wisecaver J.H."/>
            <person name="Moore B.S."/>
        </authorList>
    </citation>
    <scope>NUCLEOTIDE SEQUENCE [LARGE SCALE GENOMIC DNA]</scope>
    <source>
        <strain evidence="2 3">12B1</strain>
    </source>
</reference>
<dbReference type="SUPFAM" id="SSF53474">
    <property type="entry name" value="alpha/beta-Hydrolases"/>
    <property type="match status" value="1"/>
</dbReference>
<proteinExistence type="predicted"/>
<dbReference type="InterPro" id="IPR002921">
    <property type="entry name" value="Fungal_lipase-type"/>
</dbReference>
<keyword evidence="3" id="KW-1185">Reference proteome</keyword>
<dbReference type="Gene3D" id="3.40.50.1820">
    <property type="entry name" value="alpha/beta hydrolase"/>
    <property type="match status" value="1"/>
</dbReference>
<dbReference type="GO" id="GO:0006629">
    <property type="term" value="P:lipid metabolic process"/>
    <property type="evidence" value="ECO:0007669"/>
    <property type="project" value="InterPro"/>
</dbReference>